<keyword evidence="3" id="KW-1185">Reference proteome</keyword>
<dbReference type="Proteomes" id="UP001219567">
    <property type="component" value="Chromosome 1"/>
</dbReference>
<sequence>MVNIPSRMFSVGSVCCSGVQREPASLLLDLLRTSKEIEADRVWTLYLEALHDRPEELSGGSVRIPRTLRSAEHRQVLHALVPHTQAYAAYLAKRAQLRTLREQAQNNNTHTQYPSDLSSPQESAPRPPNVPMQESEARVYLSRVQALLSNMRAESSGVCLADYHSALHVLAYGGHWPEMKILLEELESMQGNEPSLTPSLETYDILFRGLFEYAKREKHRLQQAYGYALNPTQHSKHLARTTAQDGDAKKVVQSVAKQTARDVTILIQDMQKLCIQPKSRTLEYAARILRLTGQLPALLALIRTGFGVDIANPDADRGEAEGTCAPTTQTLNTVLMALGEHATVSNMVSAYEAMTRVMPGHATLAGTDSMQSECTGNVQPNAKSFSVLLKHACTAPDTLFFSAALLPNRRPLLARFTSEDPVGFVTQKDLDLEVQRRLRGDYVSIARYLLDDCLDRYKTQVALLCEKLNMDAPTLYSDAASAHKTFKQAAKTWRKHQASKNFLPYFKHAATTARPSMELPIMFLPPSVGITLEMVYPMISLASRRRSSAQLEYLQKQLSLVYLLKCIEANAVEHAAKLNADATNLAASLHAHYERLLPSLEALQWLLLDRIPKRILTIREVRREHAKRRASNAAAREQERPRRRNARRQRVETQGNPLPEPSVIA</sequence>
<evidence type="ECO:0000313" key="3">
    <source>
        <dbReference type="Proteomes" id="UP001219567"/>
    </source>
</evidence>
<protein>
    <submittedName>
        <fullName evidence="2">Uncharacterized protein</fullName>
    </submittedName>
</protein>
<feature type="compositionally biased region" description="Polar residues" evidence="1">
    <location>
        <begin position="108"/>
        <end position="122"/>
    </location>
</feature>
<reference evidence="2 3" key="1">
    <citation type="submission" date="2023-03" db="EMBL/GenBank/DDBJ databases">
        <title>Mating type loci evolution in Malassezia.</title>
        <authorList>
            <person name="Coelho M.A."/>
        </authorList>
    </citation>
    <scope>NUCLEOTIDE SEQUENCE [LARGE SCALE GENOMIC DNA]</scope>
    <source>
        <strain evidence="2 3">CBS 9725</strain>
    </source>
</reference>
<accession>A0AAJ6CFZ2</accession>
<feature type="region of interest" description="Disordered" evidence="1">
    <location>
        <begin position="627"/>
        <end position="665"/>
    </location>
</feature>
<evidence type="ECO:0000256" key="1">
    <source>
        <dbReference type="SAM" id="MobiDB-lite"/>
    </source>
</evidence>
<name>A0AAJ6CFZ2_9BASI</name>
<dbReference type="EMBL" id="CP119943">
    <property type="protein sequence ID" value="WFC98279.1"/>
    <property type="molecule type" value="Genomic_DNA"/>
</dbReference>
<organism evidence="2 3">
    <name type="scientific">Malassezia yamatoensis</name>
    <dbReference type="NCBI Taxonomy" id="253288"/>
    <lineage>
        <taxon>Eukaryota</taxon>
        <taxon>Fungi</taxon>
        <taxon>Dikarya</taxon>
        <taxon>Basidiomycota</taxon>
        <taxon>Ustilaginomycotina</taxon>
        <taxon>Malasseziomycetes</taxon>
        <taxon>Malasseziales</taxon>
        <taxon>Malasseziaceae</taxon>
        <taxon>Malassezia</taxon>
    </lineage>
</organism>
<dbReference type="AlphaFoldDB" id="A0AAJ6CFZ2"/>
<gene>
    <name evidence="2" type="ORF">MYAM1_001004</name>
</gene>
<feature type="region of interest" description="Disordered" evidence="1">
    <location>
        <begin position="108"/>
        <end position="135"/>
    </location>
</feature>
<proteinExistence type="predicted"/>
<evidence type="ECO:0000313" key="2">
    <source>
        <dbReference type="EMBL" id="WFC98279.1"/>
    </source>
</evidence>